<feature type="region of interest" description="Disordered" evidence="2">
    <location>
        <begin position="608"/>
        <end position="640"/>
    </location>
</feature>
<sequence>MGANSEGVVIGNEAVWTKVPDSDEPKALLGMDLVRLVEPTILSPALWPIFHLRLPQDVRGVRSGDIPRIRPRISLSKYTVSLSCRRLGLERGKSAEEALDVITSLLETYGQGGPCSEDGRLTYHNSFLIADPKCAWVLETAGKLWAAQKITDGFRNISNCLTITTSIDKMSDSVKTYAIDNNLWDGQVLRDVESGICMKLGGPGSVTASSQREHNLFKLHRDAVSAKPAVLSQLRDMEDKSVAETTSVISKLSPAASLSEFDELFKDVVETEALPALRQFLSKSATYLSKVDHIRLLVEGVSKCIAVIGRGAVGVEPNKFYWRFQPKFLRSCHLQRLAIGKCIAMIGRGGVGIQSYISSAFPSHLPTVTLSAIGTWFGNANKIYWVLRRRNLDQSQHFLNPSTSNWIVYGRLYDENSSFKARITRQTKLLPIPQTVWSDRFFGLRLLVSLICTQLKFTVHVNGYISEGNMSIFGGECPQLFPRKISEFPKCSTPREIPNRGGASRRKRFTFGRHVSHSQDTFHMRNKRFTLSRHVSHSHDTFPIRKIRFSSTRYVSHSQDTFTRPRSVYQGAMTLDRQAKSPRSMRPFRNPVQGGWRLTGFHLRREKFLKNRRRPRSEIRESFPPVQRSTRSGPAEKRLADAARRGVRSFVYRGSATLLDVRWRATGTSGALRRNKNFQATPPPGIHSSPPPGTPPNHPYGTRPSPSPPRIYLHITSCSSAVVLSTQLSLRLDKTFTF</sequence>
<dbReference type="InterPro" id="IPR005322">
    <property type="entry name" value="Peptidase_C69"/>
</dbReference>
<keyword evidence="4" id="KW-1185">Reference proteome</keyword>
<dbReference type="GO" id="GO:0070004">
    <property type="term" value="F:cysteine-type exopeptidase activity"/>
    <property type="evidence" value="ECO:0007669"/>
    <property type="project" value="InterPro"/>
</dbReference>
<evidence type="ECO:0000256" key="2">
    <source>
        <dbReference type="SAM" id="MobiDB-lite"/>
    </source>
</evidence>
<dbReference type="GO" id="GO:0016805">
    <property type="term" value="F:dipeptidase activity"/>
    <property type="evidence" value="ECO:0007669"/>
    <property type="project" value="InterPro"/>
</dbReference>
<dbReference type="OrthoDB" id="5175656at2759"/>
<dbReference type="AlphaFoldDB" id="A0A6H5GML9"/>
<feature type="compositionally biased region" description="Pro residues" evidence="2">
    <location>
        <begin position="681"/>
        <end position="698"/>
    </location>
</feature>
<dbReference type="PANTHER" id="PTHR12994">
    <property type="entry name" value="SECERNIN"/>
    <property type="match status" value="1"/>
</dbReference>
<organism evidence="3 4">
    <name type="scientific">Nesidiocoris tenuis</name>
    <dbReference type="NCBI Taxonomy" id="355587"/>
    <lineage>
        <taxon>Eukaryota</taxon>
        <taxon>Metazoa</taxon>
        <taxon>Ecdysozoa</taxon>
        <taxon>Arthropoda</taxon>
        <taxon>Hexapoda</taxon>
        <taxon>Insecta</taxon>
        <taxon>Pterygota</taxon>
        <taxon>Neoptera</taxon>
        <taxon>Paraneoptera</taxon>
        <taxon>Hemiptera</taxon>
        <taxon>Heteroptera</taxon>
        <taxon>Panheteroptera</taxon>
        <taxon>Cimicomorpha</taxon>
        <taxon>Miridae</taxon>
        <taxon>Dicyphina</taxon>
        <taxon>Nesidiocoris</taxon>
    </lineage>
</organism>
<gene>
    <name evidence="3" type="ORF">NTEN_LOCUS10140</name>
</gene>
<dbReference type="Proteomes" id="UP000479000">
    <property type="component" value="Unassembled WGS sequence"/>
</dbReference>
<comment type="similarity">
    <text evidence="1">Belongs to the peptidase C69 family. Secernin subfamily.</text>
</comment>
<name>A0A6H5GML9_9HEMI</name>
<evidence type="ECO:0000256" key="1">
    <source>
        <dbReference type="ARBA" id="ARBA00005705"/>
    </source>
</evidence>
<reference evidence="3 4" key="1">
    <citation type="submission" date="2020-02" db="EMBL/GenBank/DDBJ databases">
        <authorList>
            <person name="Ferguson B K."/>
        </authorList>
    </citation>
    <scope>NUCLEOTIDE SEQUENCE [LARGE SCALE GENOMIC DNA]</scope>
</reference>
<dbReference type="PANTHER" id="PTHR12994:SF17">
    <property type="entry name" value="LD30995P"/>
    <property type="match status" value="1"/>
</dbReference>
<protein>
    <submittedName>
        <fullName evidence="3">Uncharacterized protein</fullName>
    </submittedName>
</protein>
<dbReference type="EMBL" id="CADCXU010015126">
    <property type="protein sequence ID" value="CAB0004663.1"/>
    <property type="molecule type" value="Genomic_DNA"/>
</dbReference>
<evidence type="ECO:0000313" key="3">
    <source>
        <dbReference type="EMBL" id="CAB0004663.1"/>
    </source>
</evidence>
<feature type="region of interest" description="Disordered" evidence="2">
    <location>
        <begin position="670"/>
        <end position="708"/>
    </location>
</feature>
<dbReference type="GO" id="GO:0006508">
    <property type="term" value="P:proteolysis"/>
    <property type="evidence" value="ECO:0007669"/>
    <property type="project" value="InterPro"/>
</dbReference>
<accession>A0A6H5GML9</accession>
<evidence type="ECO:0000313" key="4">
    <source>
        <dbReference type="Proteomes" id="UP000479000"/>
    </source>
</evidence>
<proteinExistence type="inferred from homology"/>